<keyword evidence="13" id="KW-0378">Hydrolase</keyword>
<dbReference type="GO" id="GO:1905897">
    <property type="term" value="P:regulation of response to endoplasmic reticulum stress"/>
    <property type="evidence" value="ECO:0007669"/>
    <property type="project" value="TreeGrafter"/>
</dbReference>
<feature type="transmembrane region" description="Helical" evidence="10">
    <location>
        <begin position="177"/>
        <end position="198"/>
    </location>
</feature>
<keyword evidence="13" id="KW-0645">Protease</keyword>
<dbReference type="OMA" id="GFDGAHI"/>
<accession>A0A6J1LA16</accession>
<evidence type="ECO:0000256" key="3">
    <source>
        <dbReference type="ARBA" id="ARBA00012347"/>
    </source>
</evidence>
<keyword evidence="12" id="KW-1185">Reference proteome</keyword>
<evidence type="ECO:0000256" key="9">
    <source>
        <dbReference type="ARBA" id="ARBA00045828"/>
    </source>
</evidence>
<feature type="transmembrane region" description="Helical" evidence="10">
    <location>
        <begin position="237"/>
        <end position="255"/>
    </location>
</feature>
<evidence type="ECO:0000313" key="12">
    <source>
        <dbReference type="Proteomes" id="UP000504633"/>
    </source>
</evidence>
<organism evidence="12 13">
    <name type="scientific">Drosophila hydei</name>
    <name type="common">Fruit fly</name>
    <dbReference type="NCBI Taxonomy" id="7224"/>
    <lineage>
        <taxon>Eukaryota</taxon>
        <taxon>Metazoa</taxon>
        <taxon>Ecdysozoa</taxon>
        <taxon>Arthropoda</taxon>
        <taxon>Hexapoda</taxon>
        <taxon>Insecta</taxon>
        <taxon>Pterygota</taxon>
        <taxon>Neoptera</taxon>
        <taxon>Endopterygota</taxon>
        <taxon>Diptera</taxon>
        <taxon>Brachycera</taxon>
        <taxon>Muscomorpha</taxon>
        <taxon>Ephydroidea</taxon>
        <taxon>Drosophilidae</taxon>
        <taxon>Drosophila</taxon>
    </lineage>
</organism>
<evidence type="ECO:0000313" key="13">
    <source>
        <dbReference type="RefSeq" id="XP_023160030.2"/>
    </source>
</evidence>
<feature type="transmembrane region" description="Helical" evidence="10">
    <location>
        <begin position="550"/>
        <end position="572"/>
    </location>
</feature>
<dbReference type="GO" id="GO:0012505">
    <property type="term" value="C:endomembrane system"/>
    <property type="evidence" value="ECO:0007669"/>
    <property type="project" value="UniProtKB-SubCell"/>
</dbReference>
<feature type="transmembrane region" description="Helical" evidence="10">
    <location>
        <begin position="210"/>
        <end position="231"/>
    </location>
</feature>
<dbReference type="GO" id="GO:0005737">
    <property type="term" value="C:cytoplasm"/>
    <property type="evidence" value="ECO:0007669"/>
    <property type="project" value="TreeGrafter"/>
</dbReference>
<dbReference type="InterPro" id="IPR008915">
    <property type="entry name" value="Peptidase_M50"/>
</dbReference>
<dbReference type="CTD" id="36262"/>
<dbReference type="OrthoDB" id="69989at2759"/>
<dbReference type="EC" id="3.4.24.85" evidence="3"/>
<evidence type="ECO:0000256" key="6">
    <source>
        <dbReference type="ARBA" id="ARBA00022989"/>
    </source>
</evidence>
<dbReference type="GeneID" id="111592195"/>
<comment type="function">
    <text evidence="9">Zinc metalloprotease that mediates intramembrane proteolysis of proteins such as ATF6, ATF6B, SREBF1/SREBP1 and SREBF2/SREBP2. Catalyzes the second step in the proteolytic activation of the sterol regulatory element-binding proteins (SREBPs) SREBF1/SREBP1 and SREBF2/SREBP2: cleaves SREBPs within the first transmembrane segment, thereby releasing the N-terminal segment with a portion of the transmembrane segment attached. Mature N-terminal SREBP fragments shuttle to the nucleus and activate gene transcription. Also mediates the second step in the proteolytic activation of the cyclic AMP-dependent transcription factor ATF-6 (ATF6 and ATF6B). Involved in intramembrane proteolysis during bone formation. In astrocytes and osteoblasts, upon DNA damage and ER stress, mediates the second step of the regulated intramembrane proteolytic activation of the transcription factor CREB3L1, leading to the inhibition of cell-cycle progression.</text>
</comment>
<dbReference type="GO" id="GO:0031293">
    <property type="term" value="P:membrane protein intracellular domain proteolysis"/>
    <property type="evidence" value="ECO:0007669"/>
    <property type="project" value="TreeGrafter"/>
</dbReference>
<sequence length="580" mass="64713">MFKCCPSMQTKRVGSSVAAQSAVRQTARLEHKKSTTKFNDNNNVRRLKYSTKVNTTNKRTMDPIIFFTVLTVLYGVLYFFDRFFKSCMHYPYDAFLRNTGLNVNFMSLHWHSNASTFNRMLIRWGSAAGNSCTRSFLVKCFNVGVLLSFLLLPIGIILLIITIFNGSDGGTAAAAEATATAAGATTVATATVQLEILLPGVNLPLQEIGYYVATLVLCTLLHEIGHALAAVLEDVPVTGFGFKVYFCLPLAYTELSHDHLNSLRWFRKLRILCAGIWNNFVFACVCYLFITTLGIIMSPFYQYNEHVIVTELTAKSPLRGDRGLQVQNVITQLNACPISNEDSWLSCLQQAQQQRLGYCISSDFIRLNDESIDIAHHNAEGRLQCCDERNPNVSCFEYIEDATVDAPAEIPQHVCLPMRRTLEDSSGYCRAGTCAQGYCLRPMLRNTTSILVFKRQSLDQQPLPPVMYVGQPRDVLRSVRVSAFVPRYKHISSAWPDALSLLLRYNVVFSIGLALINAIPCFGFDGAHITSTVIHSFLVGRVEEHAKRDLISLIITSVGSLLFGLALLKVAWLSLLRPLL</sequence>
<gene>
    <name evidence="13" type="primary">LOC111592195</name>
</gene>
<dbReference type="GO" id="GO:0004222">
    <property type="term" value="F:metalloendopeptidase activity"/>
    <property type="evidence" value="ECO:0007669"/>
    <property type="project" value="InterPro"/>
</dbReference>
<comment type="catalytic activity">
    <reaction evidence="1">
        <text>Cleaves several transcription factors that are type-2 transmembrane proteins within membrane-spanning domains. Known substrates include sterol regulatory element-binding protein (SREBP) -1, SREBP-2 and forms of the transcriptional activator ATF6. SREBP-2 is cleaved at the site 477-DRSRILL-|-CVLTFLCLSFNPLTSLLQWGGA-505. The residues Asn-Pro, 11 residues distal to the site of cleavage in the membrane-spanning domain, are important for cleavage by S2P endopeptidase. Replacement of either of these residues does not prevent cleavage, but there is no cleavage if both of these residues are replaced.</text>
        <dbReference type="EC" id="3.4.24.85"/>
    </reaction>
</comment>
<feature type="domain" description="Peptidase M50" evidence="11">
    <location>
        <begin position="211"/>
        <end position="547"/>
    </location>
</feature>
<dbReference type="Pfam" id="PF02163">
    <property type="entry name" value="Peptidase_M50"/>
    <property type="match status" value="1"/>
</dbReference>
<comment type="subcellular location">
    <subcellularLocation>
        <location evidence="2">Endomembrane system</location>
        <topology evidence="2">Multi-pass membrane protein</topology>
    </subcellularLocation>
</comment>
<dbReference type="AlphaFoldDB" id="A0A6J1LA16"/>
<evidence type="ECO:0000256" key="10">
    <source>
        <dbReference type="SAM" id="Phobius"/>
    </source>
</evidence>
<dbReference type="KEGG" id="dhe:111592195"/>
<dbReference type="PANTHER" id="PTHR13325">
    <property type="entry name" value="PROTEASE M50 MEMBRANE-BOUND TRANSCRIPTION FACTOR SITE 2 PROTEASE"/>
    <property type="match status" value="1"/>
</dbReference>
<reference evidence="13" key="1">
    <citation type="submission" date="2025-08" db="UniProtKB">
        <authorList>
            <consortium name="RefSeq"/>
        </authorList>
    </citation>
    <scope>IDENTIFICATION</scope>
    <source>
        <strain evidence="13">15085-1641.00</strain>
        <tissue evidence="13">Whole body</tissue>
    </source>
</reference>
<dbReference type="GO" id="GO:0016020">
    <property type="term" value="C:membrane"/>
    <property type="evidence" value="ECO:0007669"/>
    <property type="project" value="InterPro"/>
</dbReference>
<keyword evidence="6 10" id="KW-1133">Transmembrane helix</keyword>
<proteinExistence type="predicted"/>
<feature type="transmembrane region" description="Helical" evidence="10">
    <location>
        <begin position="276"/>
        <end position="301"/>
    </location>
</feature>
<feature type="transmembrane region" description="Helical" evidence="10">
    <location>
        <begin position="143"/>
        <end position="165"/>
    </location>
</feature>
<name>A0A6J1LA16_DROHY</name>
<dbReference type="Proteomes" id="UP000504633">
    <property type="component" value="Unplaced"/>
</dbReference>
<protein>
    <recommendedName>
        <fullName evidence="4">Membrane-bound transcription factor site-2 protease</fullName>
        <ecNumber evidence="3">3.4.24.85</ecNumber>
    </recommendedName>
    <alternativeName>
        <fullName evidence="8">Endopeptidase S2P</fullName>
    </alternativeName>
</protein>
<dbReference type="CDD" id="cd06775">
    <property type="entry name" value="cpPDZ_MBTPS2-like"/>
    <property type="match status" value="1"/>
</dbReference>
<dbReference type="PRINTS" id="PR01000">
    <property type="entry name" value="SREBPS2PTASE"/>
</dbReference>
<evidence type="ECO:0000256" key="5">
    <source>
        <dbReference type="ARBA" id="ARBA00022692"/>
    </source>
</evidence>
<feature type="transmembrane region" description="Helical" evidence="10">
    <location>
        <begin position="64"/>
        <end position="80"/>
    </location>
</feature>
<evidence type="ECO:0000256" key="7">
    <source>
        <dbReference type="ARBA" id="ARBA00023136"/>
    </source>
</evidence>
<evidence type="ECO:0000256" key="1">
    <source>
        <dbReference type="ARBA" id="ARBA00001350"/>
    </source>
</evidence>
<dbReference type="InterPro" id="IPR001193">
    <property type="entry name" value="MBTPS2"/>
</dbReference>
<evidence type="ECO:0000256" key="8">
    <source>
        <dbReference type="ARBA" id="ARBA00032658"/>
    </source>
</evidence>
<keyword evidence="5 10" id="KW-0812">Transmembrane</keyword>
<dbReference type="RefSeq" id="XP_023160030.2">
    <property type="nucleotide sequence ID" value="XM_023304262.2"/>
</dbReference>
<evidence type="ECO:0000256" key="2">
    <source>
        <dbReference type="ARBA" id="ARBA00004127"/>
    </source>
</evidence>
<dbReference type="PANTHER" id="PTHR13325:SF3">
    <property type="entry name" value="MEMBRANE-BOUND TRANSCRIPTION FACTOR SITE-2 PROTEASE"/>
    <property type="match status" value="1"/>
</dbReference>
<feature type="transmembrane region" description="Helical" evidence="10">
    <location>
        <begin position="507"/>
        <end position="529"/>
    </location>
</feature>
<keyword evidence="7 10" id="KW-0472">Membrane</keyword>
<evidence type="ECO:0000256" key="4">
    <source>
        <dbReference type="ARBA" id="ARBA00014400"/>
    </source>
</evidence>
<evidence type="ECO:0000259" key="11">
    <source>
        <dbReference type="Pfam" id="PF02163"/>
    </source>
</evidence>